<evidence type="ECO:0000313" key="1">
    <source>
        <dbReference type="EMBL" id="KAJ1718056.1"/>
    </source>
</evidence>
<dbReference type="EMBL" id="JANBOI010003963">
    <property type="protein sequence ID" value="KAJ1718056.1"/>
    <property type="molecule type" value="Genomic_DNA"/>
</dbReference>
<gene>
    <name evidence="1" type="ORF">LPJ61_006903</name>
</gene>
<dbReference type="Proteomes" id="UP001143981">
    <property type="component" value="Unassembled WGS sequence"/>
</dbReference>
<feature type="non-terminal residue" evidence="1">
    <location>
        <position position="297"/>
    </location>
</feature>
<dbReference type="AlphaFoldDB" id="A0A9W7XRK5"/>
<organism evidence="1 2">
    <name type="scientific">Coemansia biformis</name>
    <dbReference type="NCBI Taxonomy" id="1286918"/>
    <lineage>
        <taxon>Eukaryota</taxon>
        <taxon>Fungi</taxon>
        <taxon>Fungi incertae sedis</taxon>
        <taxon>Zoopagomycota</taxon>
        <taxon>Kickxellomycotina</taxon>
        <taxon>Kickxellomycetes</taxon>
        <taxon>Kickxellales</taxon>
        <taxon>Kickxellaceae</taxon>
        <taxon>Coemansia</taxon>
    </lineage>
</organism>
<reference evidence="1" key="1">
    <citation type="submission" date="2022-07" db="EMBL/GenBank/DDBJ databases">
        <title>Phylogenomic reconstructions and comparative analyses of Kickxellomycotina fungi.</title>
        <authorList>
            <person name="Reynolds N.K."/>
            <person name="Stajich J.E."/>
            <person name="Barry K."/>
            <person name="Grigoriev I.V."/>
            <person name="Crous P."/>
            <person name="Smith M.E."/>
        </authorList>
    </citation>
    <scope>NUCLEOTIDE SEQUENCE</scope>
    <source>
        <strain evidence="1">BCRC 34381</strain>
    </source>
</reference>
<keyword evidence="2" id="KW-1185">Reference proteome</keyword>
<evidence type="ECO:0000313" key="2">
    <source>
        <dbReference type="Proteomes" id="UP001143981"/>
    </source>
</evidence>
<dbReference type="OrthoDB" id="5595417at2759"/>
<sequence>VALPLVYSTLTISYGNMGDVLRLIRKGRTSDEPGDGKLVSNAQLILEGGYFGLVRNVHITVRHLVDPTYGLDVVMDECARISSCWPGIRSLTVLLASTDMGDGLEDPGTAKLVEKCTGIVARLVDTFPGITDLQLEGLHSSDTVCSIYGRIAERYAAQARRLLCRRPVINCERDIFARLEMLEFGFDEDQHRLPPQLNVEQLQQLRIYGVPYDYDWRSFGRASEQGTLVFPNLARLAISYDRPWASGQRVDQKAPPATMRGVKLVFPRIETLELRPGSGDYPILGYSAFPSGIRRMS</sequence>
<comment type="caution">
    <text evidence="1">The sequence shown here is derived from an EMBL/GenBank/DDBJ whole genome shotgun (WGS) entry which is preliminary data.</text>
</comment>
<name>A0A9W7XRK5_9FUNG</name>
<protein>
    <submittedName>
        <fullName evidence="1">Uncharacterized protein</fullName>
    </submittedName>
</protein>
<proteinExistence type="predicted"/>
<feature type="non-terminal residue" evidence="1">
    <location>
        <position position="1"/>
    </location>
</feature>
<accession>A0A9W7XRK5</accession>